<reference evidence="3" key="1">
    <citation type="journal article" date="2014" name="Int. J. Syst. Evol. Microbiol.">
        <title>Complete genome sequence of Corynebacterium casei LMG S-19264T (=DSM 44701T), isolated from a smear-ripened cheese.</title>
        <authorList>
            <consortium name="US DOE Joint Genome Institute (JGI-PGF)"/>
            <person name="Walter F."/>
            <person name="Albersmeier A."/>
            <person name="Kalinowski J."/>
            <person name="Ruckert C."/>
        </authorList>
    </citation>
    <scope>NUCLEOTIDE SEQUENCE</scope>
    <source>
        <strain evidence="3">KCTC 42651</strain>
    </source>
</reference>
<organism evidence="3 4">
    <name type="scientific">Thalassobaculum fulvum</name>
    <dbReference type="NCBI Taxonomy" id="1633335"/>
    <lineage>
        <taxon>Bacteria</taxon>
        <taxon>Pseudomonadati</taxon>
        <taxon>Pseudomonadota</taxon>
        <taxon>Alphaproteobacteria</taxon>
        <taxon>Rhodospirillales</taxon>
        <taxon>Thalassobaculaceae</taxon>
        <taxon>Thalassobaculum</taxon>
    </lineage>
</organism>
<evidence type="ECO:0000313" key="3">
    <source>
        <dbReference type="EMBL" id="GHD61746.1"/>
    </source>
</evidence>
<evidence type="ECO:0000313" key="4">
    <source>
        <dbReference type="Proteomes" id="UP000630353"/>
    </source>
</evidence>
<keyword evidence="4" id="KW-1185">Reference proteome</keyword>
<feature type="domain" description="HTH cro/C1-type" evidence="2">
    <location>
        <begin position="95"/>
        <end position="149"/>
    </location>
</feature>
<dbReference type="SMART" id="SM00530">
    <property type="entry name" value="HTH_XRE"/>
    <property type="match status" value="1"/>
</dbReference>
<reference evidence="3" key="2">
    <citation type="submission" date="2020-09" db="EMBL/GenBank/DDBJ databases">
        <authorList>
            <person name="Sun Q."/>
            <person name="Kim S."/>
        </authorList>
    </citation>
    <scope>NUCLEOTIDE SEQUENCE</scope>
    <source>
        <strain evidence="3">KCTC 42651</strain>
    </source>
</reference>
<dbReference type="CDD" id="cd00093">
    <property type="entry name" value="HTH_XRE"/>
    <property type="match status" value="1"/>
</dbReference>
<evidence type="ECO:0000259" key="2">
    <source>
        <dbReference type="PROSITE" id="PS50943"/>
    </source>
</evidence>
<proteinExistence type="predicted"/>
<accession>A0A919CS15</accession>
<dbReference type="Proteomes" id="UP000630353">
    <property type="component" value="Unassembled WGS sequence"/>
</dbReference>
<dbReference type="AlphaFoldDB" id="A0A919CS15"/>
<dbReference type="Gene3D" id="1.10.260.40">
    <property type="entry name" value="lambda repressor-like DNA-binding domains"/>
    <property type="match status" value="1"/>
</dbReference>
<sequence>MTRAKQIPSLRESERPTSATVSQISLGAKLTSVTKGPKAKIFHYPTPPAPPAIDGALDIDTLVAEFAKEPEMAEALRDARQEFSKAIEKNEGVTLKSLRLRAGLSQMALAQRLGTSQACMSRRENGREAFSYDAACNWADEIKVDMNTFREATKQLRISK</sequence>
<comment type="caution">
    <text evidence="3">The sequence shown here is derived from an EMBL/GenBank/DDBJ whole genome shotgun (WGS) entry which is preliminary data.</text>
</comment>
<dbReference type="Pfam" id="PF13560">
    <property type="entry name" value="HTH_31"/>
    <property type="match status" value="1"/>
</dbReference>
<gene>
    <name evidence="3" type="ORF">GCM10017083_49520</name>
</gene>
<dbReference type="InterPro" id="IPR010982">
    <property type="entry name" value="Lambda_DNA-bd_dom_sf"/>
</dbReference>
<dbReference type="EMBL" id="BMZS01000013">
    <property type="protein sequence ID" value="GHD61746.1"/>
    <property type="molecule type" value="Genomic_DNA"/>
</dbReference>
<dbReference type="PROSITE" id="PS50943">
    <property type="entry name" value="HTH_CROC1"/>
    <property type="match status" value="1"/>
</dbReference>
<dbReference type="GO" id="GO:0003677">
    <property type="term" value="F:DNA binding"/>
    <property type="evidence" value="ECO:0007669"/>
    <property type="project" value="InterPro"/>
</dbReference>
<name>A0A919CS15_9PROT</name>
<dbReference type="InterPro" id="IPR001387">
    <property type="entry name" value="Cro/C1-type_HTH"/>
</dbReference>
<evidence type="ECO:0000256" key="1">
    <source>
        <dbReference type="SAM" id="MobiDB-lite"/>
    </source>
</evidence>
<feature type="region of interest" description="Disordered" evidence="1">
    <location>
        <begin position="1"/>
        <end position="23"/>
    </location>
</feature>
<protein>
    <recommendedName>
        <fullName evidence="2">HTH cro/C1-type domain-containing protein</fullName>
    </recommendedName>
</protein>
<dbReference type="SUPFAM" id="SSF47413">
    <property type="entry name" value="lambda repressor-like DNA-binding domains"/>
    <property type="match status" value="1"/>
</dbReference>
<dbReference type="RefSeq" id="WP_373297905.1">
    <property type="nucleotide sequence ID" value="NZ_BMZS01000013.1"/>
</dbReference>